<dbReference type="InterPro" id="IPR005546">
    <property type="entry name" value="Autotransporte_beta"/>
</dbReference>
<dbReference type="RefSeq" id="WP_307354469.1">
    <property type="nucleotide sequence ID" value="NZ_JAUSVU010000015.1"/>
</dbReference>
<feature type="chain" id="PRO_5046903688" evidence="2">
    <location>
        <begin position="29"/>
        <end position="1236"/>
    </location>
</feature>
<feature type="signal peptide" evidence="2">
    <location>
        <begin position="1"/>
        <end position="28"/>
    </location>
</feature>
<organism evidence="4 5">
    <name type="scientific">Azospirillum picis</name>
    <dbReference type="NCBI Taxonomy" id="488438"/>
    <lineage>
        <taxon>Bacteria</taxon>
        <taxon>Pseudomonadati</taxon>
        <taxon>Pseudomonadota</taxon>
        <taxon>Alphaproteobacteria</taxon>
        <taxon>Rhodospirillales</taxon>
        <taxon>Azospirillaceae</taxon>
        <taxon>Azospirillum</taxon>
    </lineage>
</organism>
<dbReference type="PROSITE" id="PS51208">
    <property type="entry name" value="AUTOTRANSPORTER"/>
    <property type="match status" value="1"/>
</dbReference>
<reference evidence="4 5" key="1">
    <citation type="submission" date="2023-07" db="EMBL/GenBank/DDBJ databases">
        <title>Genomic Encyclopedia of Type Strains, Phase IV (KMG-IV): sequencing the most valuable type-strain genomes for metagenomic binning, comparative biology and taxonomic classification.</title>
        <authorList>
            <person name="Goeker M."/>
        </authorList>
    </citation>
    <scope>NUCLEOTIDE SEQUENCE [LARGE SCALE GENOMIC DNA]</scope>
    <source>
        <strain evidence="4 5">DSM 19922</strain>
    </source>
</reference>
<protein>
    <submittedName>
        <fullName evidence="4">Uncharacterized protein with beta-barrel porin domain</fullName>
    </submittedName>
</protein>
<evidence type="ECO:0000256" key="1">
    <source>
        <dbReference type="SAM" id="MobiDB-lite"/>
    </source>
</evidence>
<sequence length="1236" mass="118765">MRRQLRGGVSSLPLCLGWMVLAANVAEAAPCPLAGPNAILSAACSGPISANAFTGLSITSTGTIAGGATGVSNSGIILGTLTNSGTINGSSNAAVVNSGRIDMLLNGSVINSGMVGVSNRTGGTIGTLTNNGRIAGGHADAIENAGNIGKLDNAGTIDSDIWNSGRIDVITNSGRISTSSTAIINGGTIGTLTNSGTIMASKAISTSGLLGTITNSGMIAGHISSTSTNTLLINGGSGSTFGTLTGVTGSITSSDMGTIGSSRAGVVFASGNLLLNDHVSVGSNTVTNSGATLKIVNPVTITGSYSQTGGTLTSKASNPSTYAVLNVSGDATVTNSTVVISGAGLSDGNSFTIVRAGGTGSYVNDTALVDGTTGLTAAVTTVNNRLVVTLVSGSVSPPPPPPPPPSPPAPPPPPPVVVSPPSPPPPVVVPPPVTGVIDTSKGSFGNTDGAVRSSTVTFDGGTLKPFTALTLAQAVTITGNSGTIDPNGTAVILSGGVGGPGALTVAGPGSVTVSGTVANGGGIAVRQGVLGVTSGGAVTTAVTVGAGGSVTVGSHGTISGNLTASGGTIAVGSGGIVKGALAVDGGTASVSGIVAAPVTVSNGGSVVVNAGGGIAGAGLSVANGSVTVARNGIVSAPVTVNGGGTATVDGAVMAPVTVTGGSLAVETTGSTGAITVDQGGAARVNGIAASTVDVKTGSTLGGSGTILGATTVAGTLSPGNSPGVLTVQSAVTLTGTSVYRAEIDGPTAGSGAGHHDQVAVQGASLTAAGTLAPVLRGIAGSATNAYTATLGQSFAVVTASGGVLGSFDRLVQPVEGLAAGTRFDTLYDATAVRLVVTPAGYATLGGTGNQRAAAAAVDALRPAAGTRLSGELAPLFSGLYGLDAGGIAGALGRLSGQTHADTLAADLANRRLFGQAVAGRLAALRDGTGDGGVQVSAGTGGATAIGTAAGDATGTGTGGVWGQPLAGYGRVGADGSAAGMSERIGGFLVGADHAYDGGVSAGVALGYLRNRVSTQGELGRADTDSYQATLYGSWDVMGYAGPYVEGAVGYGYAHYDSDRGIGFGGFGQGASGGASGKANGHDLSAELAAGHRMALAGSAWIEPRAGLRLDRITRGGFTEEGGAAALSVEASAWTSVRSSIGVRAGTAVTLGGWTLRPSASVAWAHDFADVTADSTNRLSGVAFRVQSATPGRDAALLGAGLAVDLDERLSAGVTVQDELRAHANSVSATAGLRWKL</sequence>
<name>A0ABU0MNA6_9PROT</name>
<gene>
    <name evidence="4" type="ORF">QO018_003832</name>
</gene>
<feature type="compositionally biased region" description="Pro residues" evidence="1">
    <location>
        <begin position="396"/>
        <end position="412"/>
    </location>
</feature>
<proteinExistence type="predicted"/>
<feature type="domain" description="Autotransporter" evidence="3">
    <location>
        <begin position="953"/>
        <end position="1236"/>
    </location>
</feature>
<evidence type="ECO:0000313" key="4">
    <source>
        <dbReference type="EMBL" id="MDQ0534954.1"/>
    </source>
</evidence>
<evidence type="ECO:0000256" key="2">
    <source>
        <dbReference type="SAM" id="SignalP"/>
    </source>
</evidence>
<dbReference type="Gene3D" id="2.40.128.130">
    <property type="entry name" value="Autotransporter beta-domain"/>
    <property type="match status" value="1"/>
</dbReference>
<evidence type="ECO:0000313" key="5">
    <source>
        <dbReference type="Proteomes" id="UP001244552"/>
    </source>
</evidence>
<dbReference type="SMART" id="SM00869">
    <property type="entry name" value="Autotransporter"/>
    <property type="match status" value="1"/>
</dbReference>
<keyword evidence="5" id="KW-1185">Reference proteome</keyword>
<feature type="region of interest" description="Disordered" evidence="1">
    <location>
        <begin position="393"/>
        <end position="412"/>
    </location>
</feature>
<dbReference type="SUPFAM" id="SSF103515">
    <property type="entry name" value="Autotransporter"/>
    <property type="match status" value="1"/>
</dbReference>
<dbReference type="Proteomes" id="UP001244552">
    <property type="component" value="Unassembled WGS sequence"/>
</dbReference>
<dbReference type="Pfam" id="PF03797">
    <property type="entry name" value="Autotransporter"/>
    <property type="match status" value="1"/>
</dbReference>
<comment type="caution">
    <text evidence="4">The sequence shown here is derived from an EMBL/GenBank/DDBJ whole genome shotgun (WGS) entry which is preliminary data.</text>
</comment>
<dbReference type="EMBL" id="JAUSVU010000015">
    <property type="protein sequence ID" value="MDQ0534954.1"/>
    <property type="molecule type" value="Genomic_DNA"/>
</dbReference>
<dbReference type="InterPro" id="IPR036709">
    <property type="entry name" value="Autotransporte_beta_dom_sf"/>
</dbReference>
<accession>A0ABU0MNA6</accession>
<keyword evidence="2" id="KW-0732">Signal</keyword>
<evidence type="ECO:0000259" key="3">
    <source>
        <dbReference type="PROSITE" id="PS51208"/>
    </source>
</evidence>